<organism evidence="2">
    <name type="scientific">Gaeumannomyces tritici (strain R3-111a-1)</name>
    <name type="common">Wheat and barley take-all root rot fungus</name>
    <name type="synonym">Gaeumannomyces graminis var. tritici</name>
    <dbReference type="NCBI Taxonomy" id="644352"/>
    <lineage>
        <taxon>Eukaryota</taxon>
        <taxon>Fungi</taxon>
        <taxon>Dikarya</taxon>
        <taxon>Ascomycota</taxon>
        <taxon>Pezizomycotina</taxon>
        <taxon>Sordariomycetes</taxon>
        <taxon>Sordariomycetidae</taxon>
        <taxon>Magnaporthales</taxon>
        <taxon>Magnaporthaceae</taxon>
        <taxon>Gaeumannomyces</taxon>
    </lineage>
</organism>
<reference evidence="3" key="4">
    <citation type="journal article" date="2015" name="G3 (Bethesda)">
        <title>Genome sequences of three phytopathogenic species of the Magnaporthaceae family of fungi.</title>
        <authorList>
            <person name="Okagaki L.H."/>
            <person name="Nunes C.C."/>
            <person name="Sailsbery J."/>
            <person name="Clay B."/>
            <person name="Brown D."/>
            <person name="John T."/>
            <person name="Oh Y."/>
            <person name="Young N."/>
            <person name="Fitzgerald M."/>
            <person name="Haas B.J."/>
            <person name="Zeng Q."/>
            <person name="Young S."/>
            <person name="Adiconis X."/>
            <person name="Fan L."/>
            <person name="Levin J.Z."/>
            <person name="Mitchell T.K."/>
            <person name="Okubara P.A."/>
            <person name="Farman M.L."/>
            <person name="Kohn L.M."/>
            <person name="Birren B."/>
            <person name="Ma L.-J."/>
            <person name="Dean R.A."/>
        </authorList>
    </citation>
    <scope>NUCLEOTIDE SEQUENCE</scope>
    <source>
        <strain evidence="3">R3-111a-1</strain>
    </source>
</reference>
<evidence type="ECO:0000313" key="3">
    <source>
        <dbReference type="EnsemblFungi" id="EJT76982"/>
    </source>
</evidence>
<evidence type="ECO:0000313" key="4">
    <source>
        <dbReference type="Proteomes" id="UP000006039"/>
    </source>
</evidence>
<accession>J3P049</accession>
<evidence type="ECO:0000313" key="2">
    <source>
        <dbReference type="EMBL" id="EJT76982.1"/>
    </source>
</evidence>
<dbReference type="RefSeq" id="XP_009222982.1">
    <property type="nucleotide sequence ID" value="XM_009224718.1"/>
</dbReference>
<proteinExistence type="predicted"/>
<reference evidence="2" key="2">
    <citation type="submission" date="2010-07" db="EMBL/GenBank/DDBJ databases">
        <authorList>
            <consortium name="The Broad Institute Genome Sequencing Platform"/>
            <consortium name="Broad Institute Genome Sequencing Center for Infectious Disease"/>
            <person name="Ma L.-J."/>
            <person name="Dead R."/>
            <person name="Young S."/>
            <person name="Zeng Q."/>
            <person name="Koehrsen M."/>
            <person name="Alvarado L."/>
            <person name="Berlin A."/>
            <person name="Chapman S.B."/>
            <person name="Chen Z."/>
            <person name="Freedman E."/>
            <person name="Gellesch M."/>
            <person name="Goldberg J."/>
            <person name="Griggs A."/>
            <person name="Gujja S."/>
            <person name="Heilman E.R."/>
            <person name="Heiman D."/>
            <person name="Hepburn T."/>
            <person name="Howarth C."/>
            <person name="Jen D."/>
            <person name="Larson L."/>
            <person name="Mehta T."/>
            <person name="Neiman D."/>
            <person name="Pearson M."/>
            <person name="Roberts A."/>
            <person name="Saif S."/>
            <person name="Shea T."/>
            <person name="Shenoy N."/>
            <person name="Sisk P."/>
            <person name="Stolte C."/>
            <person name="Sykes S."/>
            <person name="Walk T."/>
            <person name="White J."/>
            <person name="Yandava C."/>
            <person name="Haas B."/>
            <person name="Nusbaum C."/>
            <person name="Birren B."/>
        </authorList>
    </citation>
    <scope>NUCLEOTIDE SEQUENCE</scope>
    <source>
        <strain evidence="2">R3-111a-1</strain>
    </source>
</reference>
<keyword evidence="4" id="KW-1185">Reference proteome</keyword>
<dbReference type="VEuPathDB" id="FungiDB:GGTG_06896"/>
<feature type="compositionally biased region" description="Basic residues" evidence="1">
    <location>
        <begin position="103"/>
        <end position="112"/>
    </location>
</feature>
<reference evidence="3" key="5">
    <citation type="submission" date="2018-04" db="UniProtKB">
        <authorList>
            <consortium name="EnsemblFungi"/>
        </authorList>
    </citation>
    <scope>IDENTIFICATION</scope>
    <source>
        <strain evidence="3">R3-111a-1</strain>
    </source>
</reference>
<reference evidence="4" key="1">
    <citation type="submission" date="2010-07" db="EMBL/GenBank/DDBJ databases">
        <title>The genome sequence of Gaeumannomyces graminis var. tritici strain R3-111a-1.</title>
        <authorList>
            <consortium name="The Broad Institute Genome Sequencing Platform"/>
            <person name="Ma L.-J."/>
            <person name="Dead R."/>
            <person name="Young S."/>
            <person name="Zeng Q."/>
            <person name="Koehrsen M."/>
            <person name="Alvarado L."/>
            <person name="Berlin A."/>
            <person name="Chapman S.B."/>
            <person name="Chen Z."/>
            <person name="Freedman E."/>
            <person name="Gellesch M."/>
            <person name="Goldberg J."/>
            <person name="Griggs A."/>
            <person name="Gujja S."/>
            <person name="Heilman E.R."/>
            <person name="Heiman D."/>
            <person name="Hepburn T."/>
            <person name="Howarth C."/>
            <person name="Jen D."/>
            <person name="Larson L."/>
            <person name="Mehta T."/>
            <person name="Neiman D."/>
            <person name="Pearson M."/>
            <person name="Roberts A."/>
            <person name="Saif S."/>
            <person name="Shea T."/>
            <person name="Shenoy N."/>
            <person name="Sisk P."/>
            <person name="Stolte C."/>
            <person name="Sykes S."/>
            <person name="Walk T."/>
            <person name="White J."/>
            <person name="Yandava C."/>
            <person name="Haas B."/>
            <person name="Nusbaum C."/>
            <person name="Birren B."/>
        </authorList>
    </citation>
    <scope>NUCLEOTIDE SEQUENCE [LARGE SCALE GENOMIC DNA]</scope>
    <source>
        <strain evidence="4">R3-111a-1</strain>
    </source>
</reference>
<dbReference type="Proteomes" id="UP000006039">
    <property type="component" value="Unassembled WGS sequence"/>
</dbReference>
<feature type="region of interest" description="Disordered" evidence="1">
    <location>
        <begin position="87"/>
        <end position="118"/>
    </location>
</feature>
<dbReference type="OrthoDB" id="10514543at2759"/>
<protein>
    <submittedName>
        <fullName evidence="2 3">Uncharacterized protein</fullName>
    </submittedName>
</protein>
<dbReference type="EMBL" id="GL385397">
    <property type="protein sequence ID" value="EJT76982.1"/>
    <property type="molecule type" value="Genomic_DNA"/>
</dbReference>
<dbReference type="AlphaFoldDB" id="J3P049"/>
<name>J3P049_GAET3</name>
<sequence length="173" mass="20006">MHPRLEADLQKKALRKSARGIPERIQWLAEEKRYIEEIQGEQSPDLHRSYEKRIVDATKAIYTTFLRALNLRCSLERRHLGAASWKPRSAYAAGRRSPEDRRRARNYRRHEHSKQSPRLERLAAKLAADLALDPEARRRRSTLDSTARPLLAARLRDVEASMAELGGVHVRLA</sequence>
<dbReference type="GeneID" id="20347354"/>
<gene>
    <name evidence="3" type="primary">20347354</name>
    <name evidence="2" type="ORF">GGTG_06896</name>
</gene>
<reference evidence="2" key="3">
    <citation type="submission" date="2010-09" db="EMBL/GenBank/DDBJ databases">
        <title>Annotation of Gaeumannomyces graminis var. tritici R3-111a-1.</title>
        <authorList>
            <consortium name="The Broad Institute Genome Sequencing Platform"/>
            <person name="Ma L.-J."/>
            <person name="Dead R."/>
            <person name="Young S.K."/>
            <person name="Zeng Q."/>
            <person name="Gargeya S."/>
            <person name="Fitzgerald M."/>
            <person name="Haas B."/>
            <person name="Abouelleil A."/>
            <person name="Alvarado L."/>
            <person name="Arachchi H.M."/>
            <person name="Berlin A."/>
            <person name="Brown A."/>
            <person name="Chapman S.B."/>
            <person name="Chen Z."/>
            <person name="Dunbar C."/>
            <person name="Freedman E."/>
            <person name="Gearin G."/>
            <person name="Gellesch M."/>
            <person name="Goldberg J."/>
            <person name="Griggs A."/>
            <person name="Gujja S."/>
            <person name="Heiman D."/>
            <person name="Howarth C."/>
            <person name="Larson L."/>
            <person name="Lui A."/>
            <person name="MacDonald P.J.P."/>
            <person name="Mehta T."/>
            <person name="Montmayeur A."/>
            <person name="Murphy C."/>
            <person name="Neiman D."/>
            <person name="Pearson M."/>
            <person name="Priest M."/>
            <person name="Roberts A."/>
            <person name="Saif S."/>
            <person name="Shea T."/>
            <person name="Shenoy N."/>
            <person name="Sisk P."/>
            <person name="Stolte C."/>
            <person name="Sykes S."/>
            <person name="Yandava C."/>
            <person name="Wortman J."/>
            <person name="Nusbaum C."/>
            <person name="Birren B."/>
        </authorList>
    </citation>
    <scope>NUCLEOTIDE SEQUENCE</scope>
    <source>
        <strain evidence="2">R3-111a-1</strain>
    </source>
</reference>
<dbReference type="EnsemblFungi" id="EJT76982">
    <property type="protein sequence ID" value="EJT76982"/>
    <property type="gene ID" value="GGTG_06896"/>
</dbReference>
<dbReference type="HOGENOM" id="CLU_1547670_0_0_1"/>
<evidence type="ECO:0000256" key="1">
    <source>
        <dbReference type="SAM" id="MobiDB-lite"/>
    </source>
</evidence>